<proteinExistence type="predicted"/>
<evidence type="ECO:0000313" key="1">
    <source>
        <dbReference type="EMBL" id="KXT08193.1"/>
    </source>
</evidence>
<dbReference type="InterPro" id="IPR023296">
    <property type="entry name" value="Glyco_hydro_beta-prop_sf"/>
</dbReference>
<dbReference type="SUPFAM" id="SSF75005">
    <property type="entry name" value="Arabinanase/levansucrase/invertase"/>
    <property type="match status" value="1"/>
</dbReference>
<name>A0A139I0P9_9PEZI</name>
<comment type="caution">
    <text evidence="1">The sequence shown here is derived from an EMBL/GenBank/DDBJ whole genome shotgun (WGS) entry which is preliminary data.</text>
</comment>
<dbReference type="OrthoDB" id="202537at2759"/>
<reference evidence="1 2" key="1">
    <citation type="submission" date="2015-07" db="EMBL/GenBank/DDBJ databases">
        <title>Comparative genomics of the Sigatoka disease complex on banana suggests a link between parallel evolutionary changes in Pseudocercospora fijiensis and Pseudocercospora eumusae and increased virulence on the banana host.</title>
        <authorList>
            <person name="Chang T.-C."/>
            <person name="Salvucci A."/>
            <person name="Crous P.W."/>
            <person name="Stergiopoulos I."/>
        </authorList>
    </citation>
    <scope>NUCLEOTIDE SEQUENCE [LARGE SCALE GENOMIC DNA]</scope>
    <source>
        <strain evidence="1 2">CBS 116634</strain>
    </source>
</reference>
<sequence>MTGWLGAFSGGAYATNLKGEQGGNLTLMYSGDVLLPDNWKKPYELESHYATETQNVAILRPTEVKWEGNPWLNGQPGGWNVTGLRDPVLAPNAKLGAILGHADPKLHLAWAVEFVTLGPGSHYSPQMVMI</sequence>
<evidence type="ECO:0000313" key="2">
    <source>
        <dbReference type="Proteomes" id="UP000073492"/>
    </source>
</evidence>
<organism evidence="1 2">
    <name type="scientific">Pseudocercospora musae</name>
    <dbReference type="NCBI Taxonomy" id="113226"/>
    <lineage>
        <taxon>Eukaryota</taxon>
        <taxon>Fungi</taxon>
        <taxon>Dikarya</taxon>
        <taxon>Ascomycota</taxon>
        <taxon>Pezizomycotina</taxon>
        <taxon>Dothideomycetes</taxon>
        <taxon>Dothideomycetidae</taxon>
        <taxon>Mycosphaerellales</taxon>
        <taxon>Mycosphaerellaceae</taxon>
        <taxon>Pseudocercospora</taxon>
    </lineage>
</organism>
<dbReference type="Proteomes" id="UP000073492">
    <property type="component" value="Unassembled WGS sequence"/>
</dbReference>
<dbReference type="AlphaFoldDB" id="A0A139I0P9"/>
<dbReference type="EMBL" id="LFZO01000478">
    <property type="protein sequence ID" value="KXT08193.1"/>
    <property type="molecule type" value="Genomic_DNA"/>
</dbReference>
<accession>A0A139I0P9</accession>
<protein>
    <submittedName>
        <fullName evidence="1">Uncharacterized protein</fullName>
    </submittedName>
</protein>
<gene>
    <name evidence="1" type="ORF">AC579_8694</name>
</gene>
<dbReference type="Gene3D" id="2.115.10.20">
    <property type="entry name" value="Glycosyl hydrolase domain, family 43"/>
    <property type="match status" value="1"/>
</dbReference>
<keyword evidence="2" id="KW-1185">Reference proteome</keyword>